<dbReference type="RefSeq" id="WP_010043302.1">
    <property type="nucleotide sequence ID" value="NZ_CP025958.1"/>
</dbReference>
<gene>
    <name evidence="1" type="ORF">C1280_04480</name>
</gene>
<evidence type="ECO:0000313" key="2">
    <source>
        <dbReference type="Proteomes" id="UP000245802"/>
    </source>
</evidence>
<organism evidence="1 2">
    <name type="scientific">Gemmata obscuriglobus</name>
    <dbReference type="NCBI Taxonomy" id="114"/>
    <lineage>
        <taxon>Bacteria</taxon>
        <taxon>Pseudomonadati</taxon>
        <taxon>Planctomycetota</taxon>
        <taxon>Planctomycetia</taxon>
        <taxon>Gemmatales</taxon>
        <taxon>Gemmataceae</taxon>
        <taxon>Gemmata</taxon>
    </lineage>
</organism>
<dbReference type="EMBL" id="CP025958">
    <property type="protein sequence ID" value="AWM36345.1"/>
    <property type="molecule type" value="Genomic_DNA"/>
</dbReference>
<accession>A0A2Z3GZQ2</accession>
<dbReference type="OrthoDB" id="9798792at2"/>
<reference evidence="1 2" key="1">
    <citation type="submission" date="2018-01" db="EMBL/GenBank/DDBJ databases">
        <title>G. obscuriglobus.</title>
        <authorList>
            <person name="Franke J."/>
            <person name="Blomberg W."/>
            <person name="Selmecki A."/>
        </authorList>
    </citation>
    <scope>NUCLEOTIDE SEQUENCE [LARGE SCALE GENOMIC DNA]</scope>
    <source>
        <strain evidence="1 2">DSM 5831</strain>
    </source>
</reference>
<proteinExistence type="predicted"/>
<name>A0A2Z3GZQ2_9BACT</name>
<protein>
    <submittedName>
        <fullName evidence="1">GxxExxY protein</fullName>
    </submittedName>
</protein>
<dbReference type="Pfam" id="PF13366">
    <property type="entry name" value="PDDEXK_3"/>
    <property type="match status" value="1"/>
</dbReference>
<sequence>MNTIKPWSSVFELCDIVRETGFAIHEYLRNGHLEKVYENALLHRLRKQGVAVVAQHPLSVRDEDGTVLGEFFADLFVENVLLVELKAVRHIVDEHAAQLLGYLRCSRVEHGLLINFGGPRYYIKKYILADALD</sequence>
<dbReference type="NCBIfam" id="TIGR04256">
    <property type="entry name" value="GxxExxY"/>
    <property type="match status" value="1"/>
</dbReference>
<evidence type="ECO:0000313" key="1">
    <source>
        <dbReference type="EMBL" id="AWM36345.1"/>
    </source>
</evidence>
<dbReference type="Proteomes" id="UP000245802">
    <property type="component" value="Chromosome"/>
</dbReference>
<dbReference type="InterPro" id="IPR026350">
    <property type="entry name" value="GxxExxY"/>
</dbReference>
<dbReference type="KEGG" id="gog:C1280_04480"/>
<keyword evidence="2" id="KW-1185">Reference proteome</keyword>
<dbReference type="AlphaFoldDB" id="A0A2Z3GZQ2"/>